<dbReference type="Pfam" id="PF00589">
    <property type="entry name" value="Phage_integrase"/>
    <property type="match status" value="1"/>
</dbReference>
<accession>A0AAC9IT34</accession>
<gene>
    <name evidence="6" type="ORF">AOC25_11755</name>
</gene>
<dbReference type="PROSITE" id="PS51898">
    <property type="entry name" value="TYR_RECOMBINASE"/>
    <property type="match status" value="1"/>
</dbReference>
<dbReference type="PANTHER" id="PTHR30349">
    <property type="entry name" value="PHAGE INTEGRASE-RELATED"/>
    <property type="match status" value="1"/>
</dbReference>
<protein>
    <recommendedName>
        <fullName evidence="5">Tyr recombinase domain-containing protein</fullName>
    </recommendedName>
</protein>
<dbReference type="InterPro" id="IPR025269">
    <property type="entry name" value="SAM-like_dom"/>
</dbReference>
<dbReference type="Gene3D" id="1.10.443.10">
    <property type="entry name" value="Intergrase catalytic core"/>
    <property type="match status" value="1"/>
</dbReference>
<dbReference type="RefSeq" id="WP_081358894.1">
    <property type="nucleotide sequence ID" value="NZ_CP015017.1"/>
</dbReference>
<keyword evidence="3" id="KW-0238">DNA-binding</keyword>
<dbReference type="Pfam" id="PF13102">
    <property type="entry name" value="Phage_int_SAM_5"/>
    <property type="match status" value="1"/>
</dbReference>
<comment type="similarity">
    <text evidence="1">Belongs to the 'phage' integrase family.</text>
</comment>
<evidence type="ECO:0000256" key="3">
    <source>
        <dbReference type="ARBA" id="ARBA00023125"/>
    </source>
</evidence>
<dbReference type="GO" id="GO:0015074">
    <property type="term" value="P:DNA integration"/>
    <property type="evidence" value="ECO:0007669"/>
    <property type="project" value="UniProtKB-KW"/>
</dbReference>
<dbReference type="InterPro" id="IPR002104">
    <property type="entry name" value="Integrase_catalytic"/>
</dbReference>
<dbReference type="Proteomes" id="UP000182060">
    <property type="component" value="Chromosome"/>
</dbReference>
<reference evidence="6" key="1">
    <citation type="journal article" date="2017" name="Appl. Environ. Microbiol.">
        <title>Microdiversification of a pelagic Polynucleobacter species is mainly driven by acquisition of genomic islands from a partially interspecific gene pool.</title>
        <authorList>
            <person name="Hoetzinger M."/>
            <person name="Hahn M.W."/>
            <person name="Jezberova J."/>
            <person name="Schmidt J."/>
            <person name="Koll U."/>
        </authorList>
    </citation>
    <scope>NUCLEOTIDE SEQUENCE</scope>
    <source>
        <strain evidence="6">MWH-RechtKol4</strain>
    </source>
</reference>
<name>A0AAC9IT34_9BURK</name>
<dbReference type="SUPFAM" id="SSF56349">
    <property type="entry name" value="DNA breaking-rejoining enzymes"/>
    <property type="match status" value="1"/>
</dbReference>
<evidence type="ECO:0000256" key="4">
    <source>
        <dbReference type="ARBA" id="ARBA00023172"/>
    </source>
</evidence>
<dbReference type="EMBL" id="CP015017">
    <property type="protein sequence ID" value="APC02239.1"/>
    <property type="molecule type" value="Genomic_DNA"/>
</dbReference>
<evidence type="ECO:0000256" key="2">
    <source>
        <dbReference type="ARBA" id="ARBA00022908"/>
    </source>
</evidence>
<dbReference type="InterPro" id="IPR011010">
    <property type="entry name" value="DNA_brk_join_enz"/>
</dbReference>
<feature type="domain" description="Tyr recombinase" evidence="5">
    <location>
        <begin position="199"/>
        <end position="407"/>
    </location>
</feature>
<sequence length="425" mass="49078">MQKKLAVPHKSKKTNSVAVSDKLIHLRDGDVVLYRRENSGKWQARYKLFNKWQRISTKEKNTDYASKMACEIYDRARFLADEDIVITSKKFGAVAKVVVKQLQDELDSGNGKSVYNTYIAVINKYLIPFFEKYNVNGIDYEALKKFDTWREGEMKKKPRASTITNHNTALNRVLEYAIDMGYMSKVHLPNLQNEGSKSEPRPAFSKSEYKSLTSFMTRWSKKGHTQRTKDMRELLRDYVLVLANTGMRHGTEALGLKWKDIHWVTTNGERYLQFTVDGKTGKRDLIARHNVQDYLERIQLRDKAIAKLSFDNLLKKRVDEFVFRLRDGTTTENLGGTFRHLMRDSGLNKGRSKARTLYSLRHTYAHLAILDEGIDVYKLSKQMGTSVPMIEQYYGHVTPAHVANQLAGKRMGKHKPVKPTISDKQ</sequence>
<dbReference type="InterPro" id="IPR013762">
    <property type="entry name" value="Integrase-like_cat_sf"/>
</dbReference>
<keyword evidence="2" id="KW-0229">DNA integration</keyword>
<proteinExistence type="inferred from homology"/>
<organism evidence="6 7">
    <name type="scientific">Polynucleobacter asymbioticus</name>
    <dbReference type="NCBI Taxonomy" id="576611"/>
    <lineage>
        <taxon>Bacteria</taxon>
        <taxon>Pseudomonadati</taxon>
        <taxon>Pseudomonadota</taxon>
        <taxon>Betaproteobacteria</taxon>
        <taxon>Burkholderiales</taxon>
        <taxon>Burkholderiaceae</taxon>
        <taxon>Polynucleobacter</taxon>
    </lineage>
</organism>
<evidence type="ECO:0000259" key="5">
    <source>
        <dbReference type="PROSITE" id="PS51898"/>
    </source>
</evidence>
<keyword evidence="4" id="KW-0233">DNA recombination</keyword>
<evidence type="ECO:0000313" key="7">
    <source>
        <dbReference type="Proteomes" id="UP000182060"/>
    </source>
</evidence>
<evidence type="ECO:0000256" key="1">
    <source>
        <dbReference type="ARBA" id="ARBA00008857"/>
    </source>
</evidence>
<dbReference type="InterPro" id="IPR010998">
    <property type="entry name" value="Integrase_recombinase_N"/>
</dbReference>
<dbReference type="GO" id="GO:0006310">
    <property type="term" value="P:DNA recombination"/>
    <property type="evidence" value="ECO:0007669"/>
    <property type="project" value="UniProtKB-KW"/>
</dbReference>
<dbReference type="AlphaFoldDB" id="A0AAC9IT34"/>
<dbReference type="PANTHER" id="PTHR30349:SF41">
    <property type="entry name" value="INTEGRASE_RECOMBINASE PROTEIN MJ0367-RELATED"/>
    <property type="match status" value="1"/>
</dbReference>
<dbReference type="InterPro" id="IPR050090">
    <property type="entry name" value="Tyrosine_recombinase_XerCD"/>
</dbReference>
<dbReference type="Gene3D" id="1.10.150.130">
    <property type="match status" value="1"/>
</dbReference>
<dbReference type="GO" id="GO:0003677">
    <property type="term" value="F:DNA binding"/>
    <property type="evidence" value="ECO:0007669"/>
    <property type="project" value="UniProtKB-KW"/>
</dbReference>
<evidence type="ECO:0000313" key="6">
    <source>
        <dbReference type="EMBL" id="APC02239.1"/>
    </source>
</evidence>